<accession>A0A328B987</accession>
<keyword evidence="3" id="KW-0238">DNA-binding</keyword>
<dbReference type="InterPro" id="IPR036390">
    <property type="entry name" value="WH_DNA-bd_sf"/>
</dbReference>
<evidence type="ECO:0000256" key="2">
    <source>
        <dbReference type="ARBA" id="ARBA00023015"/>
    </source>
</evidence>
<proteinExistence type="inferred from homology"/>
<keyword evidence="6" id="KW-1185">Reference proteome</keyword>
<name>A0A328B987_9CAUL</name>
<dbReference type="RefSeq" id="WP_111277287.1">
    <property type="nucleotide sequence ID" value="NZ_QFYS01000009.1"/>
</dbReference>
<evidence type="ECO:0000256" key="1">
    <source>
        <dbReference type="ARBA" id="ARBA00011046"/>
    </source>
</evidence>
<comment type="caution">
    <text evidence="5">The sequence shown here is derived from an EMBL/GenBank/DDBJ whole genome shotgun (WGS) entry which is preliminary data.</text>
</comment>
<evidence type="ECO:0000256" key="3">
    <source>
        <dbReference type="ARBA" id="ARBA00023125"/>
    </source>
</evidence>
<reference evidence="5 6" key="1">
    <citation type="submission" date="2018-05" db="EMBL/GenBank/DDBJ databases">
        <authorList>
            <person name="Lanie J.A."/>
            <person name="Ng W.-L."/>
            <person name="Kazmierczak K.M."/>
            <person name="Andrzejewski T.M."/>
            <person name="Davidsen T.M."/>
            <person name="Wayne K.J."/>
            <person name="Tettelin H."/>
            <person name="Glass J.I."/>
            <person name="Rusch D."/>
            <person name="Podicherti R."/>
            <person name="Tsui H.-C.T."/>
            <person name="Winkler M.E."/>
        </authorList>
    </citation>
    <scope>NUCLEOTIDE SEQUENCE [LARGE SCALE GENOMIC DNA]</scope>
    <source>
        <strain evidence="5 6">BUT-10</strain>
    </source>
</reference>
<evidence type="ECO:0000256" key="4">
    <source>
        <dbReference type="ARBA" id="ARBA00023163"/>
    </source>
</evidence>
<keyword evidence="2" id="KW-0805">Transcription regulation</keyword>
<dbReference type="Proteomes" id="UP000249524">
    <property type="component" value="Unassembled WGS sequence"/>
</dbReference>
<sequence>MTEPRISEAESRVMAVIWDGAEAGRGGAGVEDILAAAGAANGWSETTVRTLIHRLIRKDAVASERRGGLALYTPKVSREAWVTAESQGFLDRLFGGQIAPLVAHFARQRGMDPTDLARLRKLVAELDAEAAEDD</sequence>
<dbReference type="InterPro" id="IPR036388">
    <property type="entry name" value="WH-like_DNA-bd_sf"/>
</dbReference>
<evidence type="ECO:0000313" key="5">
    <source>
        <dbReference type="EMBL" id="RAK62991.1"/>
    </source>
</evidence>
<dbReference type="SUPFAM" id="SSF46785">
    <property type="entry name" value="Winged helix' DNA-binding domain"/>
    <property type="match status" value="1"/>
</dbReference>
<keyword evidence="4" id="KW-0804">Transcription</keyword>
<dbReference type="Pfam" id="PF03965">
    <property type="entry name" value="Penicillinase_R"/>
    <property type="match status" value="1"/>
</dbReference>
<dbReference type="GO" id="GO:0003677">
    <property type="term" value="F:DNA binding"/>
    <property type="evidence" value="ECO:0007669"/>
    <property type="project" value="UniProtKB-KW"/>
</dbReference>
<dbReference type="InterPro" id="IPR005650">
    <property type="entry name" value="BlaI_family"/>
</dbReference>
<dbReference type="AlphaFoldDB" id="A0A328B987"/>
<dbReference type="EMBL" id="QFYS01000009">
    <property type="protein sequence ID" value="RAK62991.1"/>
    <property type="molecule type" value="Genomic_DNA"/>
</dbReference>
<protein>
    <submittedName>
        <fullName evidence="5">BlaI/MecI/CopY family transcriptional regulator</fullName>
    </submittedName>
</protein>
<comment type="similarity">
    <text evidence="1">Belongs to the BlaI transcriptional regulatory family.</text>
</comment>
<dbReference type="Gene3D" id="1.10.10.10">
    <property type="entry name" value="Winged helix-like DNA-binding domain superfamily/Winged helix DNA-binding domain"/>
    <property type="match status" value="1"/>
</dbReference>
<dbReference type="OrthoDB" id="279010at2"/>
<dbReference type="PIRSF" id="PIRSF019455">
    <property type="entry name" value="CopR_AtkY"/>
    <property type="match status" value="1"/>
</dbReference>
<dbReference type="GO" id="GO:0045892">
    <property type="term" value="P:negative regulation of DNA-templated transcription"/>
    <property type="evidence" value="ECO:0007669"/>
    <property type="project" value="InterPro"/>
</dbReference>
<organism evidence="5 6">
    <name type="scientific">Phenylobacterium kunshanense</name>
    <dbReference type="NCBI Taxonomy" id="1445034"/>
    <lineage>
        <taxon>Bacteria</taxon>
        <taxon>Pseudomonadati</taxon>
        <taxon>Pseudomonadota</taxon>
        <taxon>Alphaproteobacteria</taxon>
        <taxon>Caulobacterales</taxon>
        <taxon>Caulobacteraceae</taxon>
        <taxon>Phenylobacterium</taxon>
    </lineage>
</organism>
<gene>
    <name evidence="5" type="ORF">DJ019_17090</name>
</gene>
<evidence type="ECO:0000313" key="6">
    <source>
        <dbReference type="Proteomes" id="UP000249524"/>
    </source>
</evidence>
<dbReference type="Gene3D" id="1.10.4040.10">
    <property type="entry name" value="Penicillinase repressor domain"/>
    <property type="match status" value="1"/>
</dbReference>